<keyword evidence="3" id="KW-1185">Reference proteome</keyword>
<reference evidence="2 3" key="1">
    <citation type="submission" date="2021-06" db="EMBL/GenBank/DDBJ databases">
        <title>Caerostris darwini draft genome.</title>
        <authorList>
            <person name="Kono N."/>
            <person name="Arakawa K."/>
        </authorList>
    </citation>
    <scope>NUCLEOTIDE SEQUENCE [LARGE SCALE GENOMIC DNA]</scope>
</reference>
<evidence type="ECO:0000313" key="2">
    <source>
        <dbReference type="EMBL" id="GIY53874.1"/>
    </source>
</evidence>
<name>A0AAV4U803_9ARAC</name>
<dbReference type="EMBL" id="BPLQ01010834">
    <property type="protein sequence ID" value="GIY53874.1"/>
    <property type="molecule type" value="Genomic_DNA"/>
</dbReference>
<evidence type="ECO:0000256" key="1">
    <source>
        <dbReference type="SAM" id="Phobius"/>
    </source>
</evidence>
<protein>
    <submittedName>
        <fullName evidence="2">Uncharacterized protein</fullName>
    </submittedName>
</protein>
<keyword evidence="1" id="KW-1133">Transmembrane helix</keyword>
<keyword evidence="1" id="KW-0472">Membrane</keyword>
<dbReference type="AlphaFoldDB" id="A0AAV4U803"/>
<sequence>MVKSSVHVKLTFYTASVCISSLQAGIPRHIVITLLEIPQFIASKPPSNDFFPLQSDWTSSHSCPIGSSLFPSWYFVLSTSFVGALICFHFSTLFLSICGIS</sequence>
<accession>A0AAV4U803</accession>
<gene>
    <name evidence="2" type="ORF">CDAR_86951</name>
</gene>
<organism evidence="2 3">
    <name type="scientific">Caerostris darwini</name>
    <dbReference type="NCBI Taxonomy" id="1538125"/>
    <lineage>
        <taxon>Eukaryota</taxon>
        <taxon>Metazoa</taxon>
        <taxon>Ecdysozoa</taxon>
        <taxon>Arthropoda</taxon>
        <taxon>Chelicerata</taxon>
        <taxon>Arachnida</taxon>
        <taxon>Araneae</taxon>
        <taxon>Araneomorphae</taxon>
        <taxon>Entelegynae</taxon>
        <taxon>Araneoidea</taxon>
        <taxon>Araneidae</taxon>
        <taxon>Caerostris</taxon>
    </lineage>
</organism>
<proteinExistence type="predicted"/>
<evidence type="ECO:0000313" key="3">
    <source>
        <dbReference type="Proteomes" id="UP001054837"/>
    </source>
</evidence>
<comment type="caution">
    <text evidence="2">The sequence shown here is derived from an EMBL/GenBank/DDBJ whole genome shotgun (WGS) entry which is preliminary data.</text>
</comment>
<feature type="transmembrane region" description="Helical" evidence="1">
    <location>
        <begin position="74"/>
        <end position="100"/>
    </location>
</feature>
<dbReference type="Proteomes" id="UP001054837">
    <property type="component" value="Unassembled WGS sequence"/>
</dbReference>
<keyword evidence="1" id="KW-0812">Transmembrane</keyword>